<dbReference type="Proteomes" id="UP000198988">
    <property type="component" value="Unassembled WGS sequence"/>
</dbReference>
<evidence type="ECO:0000313" key="3">
    <source>
        <dbReference type="Proteomes" id="UP000198988"/>
    </source>
</evidence>
<evidence type="ECO:0000313" key="2">
    <source>
        <dbReference type="EMBL" id="SEH91759.1"/>
    </source>
</evidence>
<evidence type="ECO:0000256" key="1">
    <source>
        <dbReference type="SAM" id="MobiDB-lite"/>
    </source>
</evidence>
<proteinExistence type="predicted"/>
<dbReference type="AlphaFoldDB" id="A0A1H6M316"/>
<name>A0A1H6M316_9GAMM</name>
<accession>A0A1H6M316</accession>
<protein>
    <submittedName>
        <fullName evidence="2">Uncharacterized protein</fullName>
    </submittedName>
</protein>
<sequence>MKQFNLNFVERKVQLCTLLLFQTFPQSKNKNQKTHTNPNWHNDFNQKTVSPIR</sequence>
<organism evidence="2 3">
    <name type="scientific">Bathymodiolus azoricus thioautotrophic gill symbiont</name>
    <dbReference type="NCBI Taxonomy" id="235205"/>
    <lineage>
        <taxon>Bacteria</taxon>
        <taxon>Pseudomonadati</taxon>
        <taxon>Pseudomonadota</taxon>
        <taxon>Gammaproteobacteria</taxon>
        <taxon>sulfur-oxidizing symbionts</taxon>
    </lineage>
</organism>
<reference evidence="3" key="1">
    <citation type="submission" date="2016-06" db="EMBL/GenBank/DDBJ databases">
        <authorList>
            <person name="Petersen J."/>
            <person name="Sayavedra L."/>
        </authorList>
    </citation>
    <scope>NUCLEOTIDE SEQUENCE [LARGE SCALE GENOMIC DNA]</scope>
    <source>
        <strain evidence="3">BazSymA</strain>
    </source>
</reference>
<gene>
    <name evidence="2" type="ORF">BAZSYMA_ACONTIG160217_2</name>
</gene>
<feature type="region of interest" description="Disordered" evidence="1">
    <location>
        <begin position="27"/>
        <end position="53"/>
    </location>
</feature>
<dbReference type="EMBL" id="CDSC02000323">
    <property type="protein sequence ID" value="SEH91759.1"/>
    <property type="molecule type" value="Genomic_DNA"/>
</dbReference>